<dbReference type="InterPro" id="IPR040171">
    <property type="entry name" value="USBP1-like"/>
</dbReference>
<dbReference type="SMART" id="SM00054">
    <property type="entry name" value="EFh"/>
    <property type="match status" value="2"/>
</dbReference>
<dbReference type="InterPro" id="IPR018247">
    <property type="entry name" value="EF_Hand_1_Ca_BS"/>
</dbReference>
<dbReference type="GO" id="GO:0005509">
    <property type="term" value="F:calcium ion binding"/>
    <property type="evidence" value="ECO:0007669"/>
    <property type="project" value="InterPro"/>
</dbReference>
<sequence>MESEVKHSSRDVDVLSTCSEASSICDEERIRKLFQVCDKNGDGYIDSNDLQSVCQELDMEDVLQDILVELGADENGMVSFEEFLQKRLALKSDIRALKDSDSKCRGNDPNLSSSGTSLGGLSASKEMWEFDSGAHDLSPIPNTLQRLIKLPGNSIAPSSSTGILELANKLHMAAVDSLRSELSQLTALLEEARLEFHTLKKEIERCQDYMVESMRETYEEQITELHSVIAELSRKVEKQSHSIIEEETTSDVELNQPVDSKVTEEDDNSEDSHLPTLSDEEIVLFKEKKQCVNPVSRKINPKSVTNLPPRLTKIPSQEADIEYWKALYHKEKADAVIIEAHNQTITAKLNQMSLLFAQHESSVYAYDVALTLAREVIDQYSQLDSYMYSAWPKKVKRPKEEQGIRENLNKNVTKLEKILANLTPFKFFSESNTFEVPTYEPKPNIDIEAAILTQCLMQERVEQRETRQKLIQALNDYKSLQQKLQKIEGSDINLPRGSASNKHYVNREKSDDVEVSIDQGKVDLLPSLQYFEKTGKVKLLENSFTQLVTQQSEQVMILMRRIQYLENSLAKCESPLKS</sequence>
<dbReference type="RefSeq" id="XP_024081791.1">
    <property type="nucleotide sequence ID" value="XM_024226023.1"/>
</dbReference>
<dbReference type="EnsemblMetazoa" id="XM_024226023.1">
    <property type="protein sequence ID" value="XP_024081791.1"/>
    <property type="gene ID" value="LOC106664089"/>
</dbReference>
<reference evidence="5" key="1">
    <citation type="submission" date="2022-01" db="UniProtKB">
        <authorList>
            <consortium name="EnsemblMetazoa"/>
        </authorList>
    </citation>
    <scope>IDENTIFICATION</scope>
</reference>
<dbReference type="Gene3D" id="1.10.238.10">
    <property type="entry name" value="EF-hand"/>
    <property type="match status" value="1"/>
</dbReference>
<dbReference type="Pfam" id="PF13499">
    <property type="entry name" value="EF-hand_7"/>
    <property type="match status" value="1"/>
</dbReference>
<dbReference type="SUPFAM" id="SSF47473">
    <property type="entry name" value="EF-hand"/>
    <property type="match status" value="1"/>
</dbReference>
<organism evidence="5 6">
    <name type="scientific">Cimex lectularius</name>
    <name type="common">Bed bug</name>
    <name type="synonym">Acanthia lectularia</name>
    <dbReference type="NCBI Taxonomy" id="79782"/>
    <lineage>
        <taxon>Eukaryota</taxon>
        <taxon>Metazoa</taxon>
        <taxon>Ecdysozoa</taxon>
        <taxon>Arthropoda</taxon>
        <taxon>Hexapoda</taxon>
        <taxon>Insecta</taxon>
        <taxon>Pterygota</taxon>
        <taxon>Neoptera</taxon>
        <taxon>Paraneoptera</taxon>
        <taxon>Hemiptera</taxon>
        <taxon>Heteroptera</taxon>
        <taxon>Panheteroptera</taxon>
        <taxon>Cimicomorpha</taxon>
        <taxon>Cimicidae</taxon>
        <taxon>Cimex</taxon>
    </lineage>
</organism>
<evidence type="ECO:0000256" key="1">
    <source>
        <dbReference type="ARBA" id="ARBA00022837"/>
    </source>
</evidence>
<dbReference type="PANTHER" id="PTHR23347">
    <property type="entry name" value="COLORECTAL MUTANT CANCER PROTEIN MCC PROTEIN -RELATED"/>
    <property type="match status" value="1"/>
</dbReference>
<evidence type="ECO:0000256" key="2">
    <source>
        <dbReference type="SAM" id="Coils"/>
    </source>
</evidence>
<keyword evidence="6" id="KW-1185">Reference proteome</keyword>
<dbReference type="PROSITE" id="PS00018">
    <property type="entry name" value="EF_HAND_1"/>
    <property type="match status" value="1"/>
</dbReference>
<dbReference type="PANTHER" id="PTHR23347:SF6">
    <property type="entry name" value="FI17904P1"/>
    <property type="match status" value="1"/>
</dbReference>
<feature type="region of interest" description="Disordered" evidence="3">
    <location>
        <begin position="241"/>
        <end position="276"/>
    </location>
</feature>
<dbReference type="CDD" id="cd00051">
    <property type="entry name" value="EFh"/>
    <property type="match status" value="1"/>
</dbReference>
<dbReference type="KEGG" id="clec:106664089"/>
<dbReference type="Proteomes" id="UP000494040">
    <property type="component" value="Unassembled WGS sequence"/>
</dbReference>
<dbReference type="AlphaFoldDB" id="A0A8I6SN08"/>
<keyword evidence="1" id="KW-0106">Calcium</keyword>
<evidence type="ECO:0000256" key="3">
    <source>
        <dbReference type="SAM" id="MobiDB-lite"/>
    </source>
</evidence>
<dbReference type="InterPro" id="IPR002048">
    <property type="entry name" value="EF_hand_dom"/>
</dbReference>
<evidence type="ECO:0000259" key="4">
    <source>
        <dbReference type="PROSITE" id="PS50222"/>
    </source>
</evidence>
<feature type="domain" description="EF-hand" evidence="4">
    <location>
        <begin position="25"/>
        <end position="60"/>
    </location>
</feature>
<protein>
    <recommendedName>
        <fullName evidence="4">EF-hand domain-containing protein</fullName>
    </recommendedName>
</protein>
<dbReference type="InterPro" id="IPR011992">
    <property type="entry name" value="EF-hand-dom_pair"/>
</dbReference>
<dbReference type="GeneID" id="106664089"/>
<proteinExistence type="predicted"/>
<keyword evidence="2" id="KW-0175">Coiled coil</keyword>
<dbReference type="PROSITE" id="PS50222">
    <property type="entry name" value="EF_HAND_2"/>
    <property type="match status" value="1"/>
</dbReference>
<evidence type="ECO:0000313" key="6">
    <source>
        <dbReference type="Proteomes" id="UP000494040"/>
    </source>
</evidence>
<dbReference type="OrthoDB" id="6256369at2759"/>
<feature type="coiled-coil region" evidence="2">
    <location>
        <begin position="463"/>
        <end position="490"/>
    </location>
</feature>
<feature type="coiled-coil region" evidence="2">
    <location>
        <begin position="175"/>
        <end position="235"/>
    </location>
</feature>
<accession>A0A8I6SN08</accession>
<name>A0A8I6SN08_CIMLE</name>
<evidence type="ECO:0000313" key="5">
    <source>
        <dbReference type="EnsemblMetazoa" id="XP_024081791.1"/>
    </source>
</evidence>